<reference evidence="4 5" key="1">
    <citation type="submission" date="2019-07" db="EMBL/GenBank/DDBJ databases">
        <title>R&amp;d 2014.</title>
        <authorList>
            <person name="Klenk H.-P."/>
        </authorList>
    </citation>
    <scope>NUCLEOTIDE SEQUENCE [LARGE SCALE GENOMIC DNA]</scope>
    <source>
        <strain evidence="4 5">DSM 43868</strain>
    </source>
</reference>
<accession>A0A562IH52</accession>
<comment type="caution">
    <text evidence="4">The sequence shown here is derived from an EMBL/GenBank/DDBJ whole genome shotgun (WGS) entry which is preliminary data.</text>
</comment>
<evidence type="ECO:0000313" key="5">
    <source>
        <dbReference type="Proteomes" id="UP000319825"/>
    </source>
</evidence>
<dbReference type="PANTHER" id="PTHR43386">
    <property type="entry name" value="OLIGOPEPTIDE TRANSPORT SYSTEM PERMEASE PROTEIN APPC"/>
    <property type="match status" value="1"/>
</dbReference>
<feature type="transmembrane region" description="Helical" evidence="3">
    <location>
        <begin position="42"/>
        <end position="65"/>
    </location>
</feature>
<comment type="subcellular location">
    <subcellularLocation>
        <location evidence="1">Cell membrane</location>
        <topology evidence="1">Multi-pass membrane protein</topology>
    </subcellularLocation>
</comment>
<protein>
    <submittedName>
        <fullName evidence="4">Oligopeptide transport system permease protein</fullName>
    </submittedName>
</protein>
<keyword evidence="2" id="KW-0813">Transport</keyword>
<evidence type="ECO:0000313" key="4">
    <source>
        <dbReference type="EMBL" id="TWH70136.1"/>
    </source>
</evidence>
<proteinExistence type="predicted"/>
<evidence type="ECO:0000256" key="1">
    <source>
        <dbReference type="ARBA" id="ARBA00004651"/>
    </source>
</evidence>
<keyword evidence="3" id="KW-0472">Membrane</keyword>
<gene>
    <name evidence="4" type="ORF">JD77_05157</name>
</gene>
<dbReference type="AlphaFoldDB" id="A0A562IH52"/>
<keyword evidence="5" id="KW-1185">Reference proteome</keyword>
<dbReference type="GO" id="GO:0005886">
    <property type="term" value="C:plasma membrane"/>
    <property type="evidence" value="ECO:0007669"/>
    <property type="project" value="UniProtKB-SubCell"/>
</dbReference>
<organism evidence="4 5">
    <name type="scientific">Micromonospora olivasterospora</name>
    <dbReference type="NCBI Taxonomy" id="1880"/>
    <lineage>
        <taxon>Bacteria</taxon>
        <taxon>Bacillati</taxon>
        <taxon>Actinomycetota</taxon>
        <taxon>Actinomycetes</taxon>
        <taxon>Micromonosporales</taxon>
        <taxon>Micromonosporaceae</taxon>
        <taxon>Micromonospora</taxon>
    </lineage>
</organism>
<keyword evidence="3" id="KW-1133">Transmembrane helix</keyword>
<name>A0A562IH52_MICOL</name>
<evidence type="ECO:0000256" key="2">
    <source>
        <dbReference type="ARBA" id="ARBA00022448"/>
    </source>
</evidence>
<dbReference type="Proteomes" id="UP000319825">
    <property type="component" value="Unassembled WGS sequence"/>
</dbReference>
<keyword evidence="3" id="KW-0812">Transmembrane</keyword>
<sequence>MVGSFIGAEATLAFLGIGLKQPVVSWGSSISEGQRYIRDSPYILFLPCAFLITAVVSFVMPGEAIREALDPKLR</sequence>
<dbReference type="PANTHER" id="PTHR43386:SF6">
    <property type="entry name" value="ABC TRANSPORTER PERMEASE PROTEIN"/>
    <property type="match status" value="1"/>
</dbReference>
<dbReference type="EMBL" id="VLKE01000001">
    <property type="protein sequence ID" value="TWH70136.1"/>
    <property type="molecule type" value="Genomic_DNA"/>
</dbReference>
<dbReference type="InterPro" id="IPR050366">
    <property type="entry name" value="BP-dependent_transpt_permease"/>
</dbReference>
<evidence type="ECO:0000256" key="3">
    <source>
        <dbReference type="SAM" id="Phobius"/>
    </source>
</evidence>